<dbReference type="SUPFAM" id="SSF109604">
    <property type="entry name" value="HD-domain/PDEase-like"/>
    <property type="match status" value="1"/>
</dbReference>
<keyword evidence="1" id="KW-0378">Hydrolase</keyword>
<feature type="non-terminal residue" evidence="1">
    <location>
        <position position="98"/>
    </location>
</feature>
<protein>
    <submittedName>
        <fullName evidence="1">HD superfamily phosphohydrolase</fullName>
    </submittedName>
</protein>
<dbReference type="EMBL" id="CACVAZ010000074">
    <property type="protein sequence ID" value="CAA6812754.1"/>
    <property type="molecule type" value="Genomic_DNA"/>
</dbReference>
<reference evidence="1" key="1">
    <citation type="submission" date="2020-01" db="EMBL/GenBank/DDBJ databases">
        <authorList>
            <person name="Meier V. D."/>
            <person name="Meier V D."/>
        </authorList>
    </citation>
    <scope>NUCLEOTIDE SEQUENCE</scope>
    <source>
        <strain evidence="1">HLG_WM_MAG_02</strain>
    </source>
</reference>
<dbReference type="GO" id="GO:0016787">
    <property type="term" value="F:hydrolase activity"/>
    <property type="evidence" value="ECO:0007669"/>
    <property type="project" value="UniProtKB-KW"/>
</dbReference>
<name>A0A6S6TCH9_9BACT</name>
<evidence type="ECO:0000313" key="1">
    <source>
        <dbReference type="EMBL" id="CAA6812754.1"/>
    </source>
</evidence>
<accession>A0A6S6TCH9</accession>
<proteinExistence type="predicted"/>
<dbReference type="Gene3D" id="1.10.3210.10">
    <property type="entry name" value="Hypothetical protein af1432"/>
    <property type="match status" value="1"/>
</dbReference>
<sequence>MKENNMVNDTVYGHIPYSKFEEKILKSKILNRLLFVSQNALAYFAFPSISTKRYIHSLGTMHVASHMFKNSLINSTIQRNKKFLNKAKVEIEQLITDN</sequence>
<dbReference type="AlphaFoldDB" id="A0A6S6TCH9"/>
<organism evidence="1">
    <name type="scientific">uncultured Sulfurovum sp</name>
    <dbReference type="NCBI Taxonomy" id="269237"/>
    <lineage>
        <taxon>Bacteria</taxon>
        <taxon>Pseudomonadati</taxon>
        <taxon>Campylobacterota</taxon>
        <taxon>Epsilonproteobacteria</taxon>
        <taxon>Campylobacterales</taxon>
        <taxon>Sulfurovaceae</taxon>
        <taxon>Sulfurovum</taxon>
        <taxon>environmental samples</taxon>
    </lineage>
</organism>
<gene>
    <name evidence="1" type="ORF">HELGO_WM15558</name>
</gene>